<protein>
    <submittedName>
        <fullName evidence="1">Uncharacterized protein</fullName>
    </submittedName>
</protein>
<accession>R4YN50</accession>
<sequence length="156" mass="17730">MIIDNTNYEIGNKAMASVLLLYYHLLNEGGITNDQTVYLDQNDFNGYDFLGLEVREGSGRNLDLDEALIREGAVIYLLCDLDDIIGEYEEDFHCQPQTKKIIGALKEHETSPISEVALLLELIAVPENEFNHPSYDLILQGIYKKYVHGFFVKKLA</sequence>
<gene>
    <name evidence="1" type="ORF">OLEAN_C21910</name>
</gene>
<evidence type="ECO:0000313" key="2">
    <source>
        <dbReference type="Proteomes" id="UP000032749"/>
    </source>
</evidence>
<name>R4YN50_OLEAN</name>
<dbReference type="EMBL" id="FO203512">
    <property type="protein sequence ID" value="CCK76367.1"/>
    <property type="molecule type" value="Genomic_DNA"/>
</dbReference>
<evidence type="ECO:0000313" key="1">
    <source>
        <dbReference type="EMBL" id="CCK76367.1"/>
    </source>
</evidence>
<proteinExistence type="predicted"/>
<keyword evidence="2" id="KW-1185">Reference proteome</keyword>
<dbReference type="KEGG" id="oai:OLEAN_C21910"/>
<dbReference type="OrthoDB" id="7061156at2"/>
<reference evidence="1 2" key="1">
    <citation type="journal article" date="2013" name="Nat. Commun.">
        <title>Genome sequence and functional genomic analysis of the oil-degrading bacterium Oleispira antarctica.</title>
        <authorList>
            <person name="Kube M."/>
            <person name="Chernikova T.N."/>
            <person name="Al-Ramahi Y."/>
            <person name="Beloqui A."/>
            <person name="Lopez-Cortez N."/>
            <person name="Guazzaroni M.E."/>
            <person name="Heipieper H.J."/>
            <person name="Klages S."/>
            <person name="Kotsyurbenko O.R."/>
            <person name="Langer I."/>
            <person name="Nechitaylo T.Y."/>
            <person name="Lunsdorf H."/>
            <person name="Fernandez M."/>
            <person name="Juarez S."/>
            <person name="Ciordia S."/>
            <person name="Singer A."/>
            <person name="Kagan O."/>
            <person name="Egorova O."/>
            <person name="Petit P.A."/>
            <person name="Stogios P."/>
            <person name="Kim Y."/>
            <person name="Tchigvintsev A."/>
            <person name="Flick R."/>
            <person name="Denaro R."/>
            <person name="Genovese M."/>
            <person name="Albar J.P."/>
            <person name="Reva O.N."/>
            <person name="Martinez-Gomariz M."/>
            <person name="Tran H."/>
            <person name="Ferrer M."/>
            <person name="Savchenko A."/>
            <person name="Yakunin A.F."/>
            <person name="Yakimov M.M."/>
            <person name="Golyshina O.V."/>
            <person name="Reinhardt R."/>
            <person name="Golyshin P.N."/>
        </authorList>
    </citation>
    <scope>NUCLEOTIDE SEQUENCE [LARGE SCALE GENOMIC DNA]</scope>
</reference>
<dbReference type="HOGENOM" id="CLU_1684791_0_0_6"/>
<dbReference type="STRING" id="698738.OLEAN_C21910"/>
<dbReference type="AlphaFoldDB" id="R4YN50"/>
<organism evidence="1 2">
    <name type="scientific">Oleispira antarctica RB-8</name>
    <dbReference type="NCBI Taxonomy" id="698738"/>
    <lineage>
        <taxon>Bacteria</taxon>
        <taxon>Pseudomonadati</taxon>
        <taxon>Pseudomonadota</taxon>
        <taxon>Gammaproteobacteria</taxon>
        <taxon>Oceanospirillales</taxon>
        <taxon>Oceanospirillaceae</taxon>
        <taxon>Oleispira</taxon>
    </lineage>
</organism>
<dbReference type="Proteomes" id="UP000032749">
    <property type="component" value="Chromosome"/>
</dbReference>